<dbReference type="Proteomes" id="UP000887568">
    <property type="component" value="Unplaced"/>
</dbReference>
<dbReference type="InterPro" id="IPR036397">
    <property type="entry name" value="RNaseH_sf"/>
</dbReference>
<evidence type="ECO:0000259" key="1">
    <source>
        <dbReference type="Pfam" id="PF24764"/>
    </source>
</evidence>
<keyword evidence="3" id="KW-1185">Reference proteome</keyword>
<protein>
    <recommendedName>
        <fullName evidence="1">Integrase core domain-containing protein</fullName>
    </recommendedName>
</protein>
<dbReference type="AlphaFoldDB" id="A0A913YZZ7"/>
<dbReference type="OrthoDB" id="10045093at2759"/>
<evidence type="ECO:0000313" key="2">
    <source>
        <dbReference type="EnsemblMetazoa" id="XP_038045148.1"/>
    </source>
</evidence>
<sequence length="387" mass="45718">MDDMDELIKKYFKLGYSQVEIAATLTSRYNINLSVRQLQRELQRLELYRHKNQTDMAQVRRFIERQLQASGELHGYRWMHHKLLQAGMVASRETVRRTLLELDPDGVNLRKRRRLVRRRYSGRGPNFVWHLDAMDKLKPFGIGISGCIDGFSRKIIWLEANSTTNDPEYIRGFFLKAVDRLGGCPTLVRSDRGTENGHVGAFQRFLRHHDDALGGDKSYLTGRSTANQRIESWWGQLRKQCTEFWRTLFRWLLEEGFFTGDVMDKELIRFVFMKHIQGDLDAVAEVWDGHLIRKSKQEHVTHGRPLLMFQLPEVYGTRDHLKPVEQERIDLCREECNFKDRFPCDRELFEYCCQSLITNGWEDPRKPEAAMNLYINLREHVRREIGV</sequence>
<reference evidence="2" key="1">
    <citation type="submission" date="2022-11" db="UniProtKB">
        <authorList>
            <consortium name="EnsemblMetazoa"/>
        </authorList>
    </citation>
    <scope>IDENTIFICATION</scope>
</reference>
<dbReference type="InterPro" id="IPR012337">
    <property type="entry name" value="RNaseH-like_sf"/>
</dbReference>
<dbReference type="Pfam" id="PF24764">
    <property type="entry name" value="rva_4"/>
    <property type="match status" value="1"/>
</dbReference>
<dbReference type="SUPFAM" id="SSF53098">
    <property type="entry name" value="Ribonuclease H-like"/>
    <property type="match status" value="1"/>
</dbReference>
<dbReference type="InterPro" id="IPR058913">
    <property type="entry name" value="Integrase_dom_put"/>
</dbReference>
<dbReference type="PANTHER" id="PTHR46791:SF13">
    <property type="entry name" value="CLR5 DOMAIN-CONTAINING PROTEIN"/>
    <property type="match status" value="1"/>
</dbReference>
<dbReference type="EnsemblMetazoa" id="XM_038189220.1">
    <property type="protein sequence ID" value="XP_038045148.1"/>
    <property type="gene ID" value="LOC119719721"/>
</dbReference>
<accession>A0A913YZZ7</accession>
<name>A0A913YZZ7_PATMI</name>
<dbReference type="OMA" id="WTIYSEL"/>
<evidence type="ECO:0000313" key="3">
    <source>
        <dbReference type="Proteomes" id="UP000887568"/>
    </source>
</evidence>
<dbReference type="PANTHER" id="PTHR46791">
    <property type="entry name" value="EXPRESSED PROTEIN"/>
    <property type="match status" value="1"/>
</dbReference>
<feature type="domain" description="Integrase core" evidence="1">
    <location>
        <begin position="120"/>
        <end position="298"/>
    </location>
</feature>
<dbReference type="RefSeq" id="XP_038045148.1">
    <property type="nucleotide sequence ID" value="XM_038189220.1"/>
</dbReference>
<proteinExistence type="predicted"/>
<dbReference type="Gene3D" id="3.30.420.10">
    <property type="entry name" value="Ribonuclease H-like superfamily/Ribonuclease H"/>
    <property type="match status" value="1"/>
</dbReference>
<organism evidence="2 3">
    <name type="scientific">Patiria miniata</name>
    <name type="common">Bat star</name>
    <name type="synonym">Asterina miniata</name>
    <dbReference type="NCBI Taxonomy" id="46514"/>
    <lineage>
        <taxon>Eukaryota</taxon>
        <taxon>Metazoa</taxon>
        <taxon>Echinodermata</taxon>
        <taxon>Eleutherozoa</taxon>
        <taxon>Asterozoa</taxon>
        <taxon>Asteroidea</taxon>
        <taxon>Valvatacea</taxon>
        <taxon>Valvatida</taxon>
        <taxon>Asterinidae</taxon>
        <taxon>Patiria</taxon>
    </lineage>
</organism>
<dbReference type="GeneID" id="119719721"/>
<dbReference type="GO" id="GO:0003676">
    <property type="term" value="F:nucleic acid binding"/>
    <property type="evidence" value="ECO:0007669"/>
    <property type="project" value="InterPro"/>
</dbReference>